<feature type="domain" description="PASTA" evidence="2">
    <location>
        <begin position="161"/>
        <end position="227"/>
    </location>
</feature>
<dbReference type="PROSITE" id="PS51178">
    <property type="entry name" value="PASTA"/>
    <property type="match status" value="3"/>
</dbReference>
<dbReference type="RefSeq" id="WP_175186650.1">
    <property type="nucleotide sequence ID" value="NZ_JABVZQ010000001.1"/>
</dbReference>
<feature type="domain" description="PASTA" evidence="2">
    <location>
        <begin position="362"/>
        <end position="428"/>
    </location>
</feature>
<name>A0ABR9XSK3_9CHLB</name>
<evidence type="ECO:0000313" key="4">
    <source>
        <dbReference type="Proteomes" id="UP000619838"/>
    </source>
</evidence>
<dbReference type="SUPFAM" id="SSF54184">
    <property type="entry name" value="Penicillin-binding protein 2x (pbp-2x), c-terminal domain"/>
    <property type="match status" value="1"/>
</dbReference>
<organism evidence="3 4">
    <name type="scientific">Prosthecochloris ethylica</name>
    <dbReference type="NCBI Taxonomy" id="2743976"/>
    <lineage>
        <taxon>Bacteria</taxon>
        <taxon>Pseudomonadati</taxon>
        <taxon>Chlorobiota</taxon>
        <taxon>Chlorobiia</taxon>
        <taxon>Chlorobiales</taxon>
        <taxon>Chlorobiaceae</taxon>
        <taxon>Prosthecochloris</taxon>
    </lineage>
</organism>
<dbReference type="SMART" id="SM00740">
    <property type="entry name" value="PASTA"/>
    <property type="match status" value="4"/>
</dbReference>
<reference evidence="3 4" key="1">
    <citation type="journal article" date="2020" name="Microorganisms">
        <title>Simultaneous Genome Sequencing of Prosthecochloris ethylica and Desulfuromonas acetoxidans within a Syntrophic Mixture Reveals Unique Pili and Protein Interactions.</title>
        <authorList>
            <person name="Kyndt J.A."/>
            <person name="Van Beeumen J.J."/>
            <person name="Meyer T.E."/>
        </authorList>
    </citation>
    <scope>NUCLEOTIDE SEQUENCE [LARGE SCALE GENOMIC DNA]</scope>
    <source>
        <strain evidence="3 4">N3</strain>
    </source>
</reference>
<dbReference type="Proteomes" id="UP000619838">
    <property type="component" value="Unassembled WGS sequence"/>
</dbReference>
<evidence type="ECO:0000259" key="2">
    <source>
        <dbReference type="PROSITE" id="PS51178"/>
    </source>
</evidence>
<dbReference type="InterPro" id="IPR005543">
    <property type="entry name" value="PASTA_dom"/>
</dbReference>
<evidence type="ECO:0000313" key="3">
    <source>
        <dbReference type="EMBL" id="MBF0636862.1"/>
    </source>
</evidence>
<dbReference type="EMBL" id="JADGII010000009">
    <property type="protein sequence ID" value="MBF0636862.1"/>
    <property type="molecule type" value="Genomic_DNA"/>
</dbReference>
<dbReference type="CDD" id="cd06577">
    <property type="entry name" value="PASTA_pknB"/>
    <property type="match status" value="4"/>
</dbReference>
<feature type="domain" description="PASTA" evidence="2">
    <location>
        <begin position="293"/>
        <end position="359"/>
    </location>
</feature>
<comment type="caution">
    <text evidence="3">The sequence shown here is derived from an EMBL/GenBank/DDBJ whole genome shotgun (WGS) entry which is preliminary data.</text>
</comment>
<accession>A0ABR9XSK3</accession>
<evidence type="ECO:0000256" key="1">
    <source>
        <dbReference type="SAM" id="Coils"/>
    </source>
</evidence>
<keyword evidence="4" id="KW-1185">Reference proteome</keyword>
<keyword evidence="1" id="KW-0175">Coiled coil</keyword>
<dbReference type="Pfam" id="PF03793">
    <property type="entry name" value="PASTA"/>
    <property type="match status" value="4"/>
</dbReference>
<feature type="coiled-coil region" evidence="1">
    <location>
        <begin position="4"/>
        <end position="73"/>
    </location>
</feature>
<protein>
    <submittedName>
        <fullName evidence="3">PASTA domain-containing protein</fullName>
    </submittedName>
</protein>
<gene>
    <name evidence="3" type="ORF">INT08_06710</name>
</gene>
<proteinExistence type="predicted"/>
<sequence>MPREEELSNHIKKLELELGDKDRRLILQDAKISQKDVSLRENQRLIRDLQDKVAKLSTEKQQLQVQLEDIRKSRPKPTPSMLVNSLKQAMEDLKSNLQPKAGMRTGYSVNQFDIDLKAAVTMGDNNEMRLVLPDPDDRIPGDMLSSIRFTFRSQPEADIPDEELVEAPSLLGLSIDTALDELAAAGLRQGETEYRRSEYPTGTVIGQYPDSGDLVPPDSSLALVVANNNVVTVPLVTNTQLDDARLVLEKAGLTVGRIISSENPAPVGTVLSQDPEPDMQLVEQSPVDLVIAAKPKITVPDLRGLALEEAKQVLEKEELVLGEVGTRPSPAAHNSVLDQKPAKGTKVESGSAVAITLSQKPQPVQVSVPNVVDRTLAQAKMILQRSSLSVGKTLYRKSGTKNGVVALQSPKAGSRAERGSDVDLVIWKKISGRDAIDSVLKHPEIEKTGYKATTIRLRLARAGIDSVEKLEQLSEMSDTEIARKLKLRDRTKSPRVLREIIKTSLG</sequence>
<dbReference type="Gene3D" id="3.30.10.20">
    <property type="match status" value="4"/>
</dbReference>